<evidence type="ECO:0000259" key="13">
    <source>
        <dbReference type="Pfam" id="PF01435"/>
    </source>
</evidence>
<keyword evidence="8 12" id="KW-1133">Transmembrane helix</keyword>
<keyword evidence="3 11" id="KW-0645">Protease</keyword>
<dbReference type="GO" id="GO:0046872">
    <property type="term" value="F:metal ion binding"/>
    <property type="evidence" value="ECO:0007669"/>
    <property type="project" value="UniProtKB-KW"/>
</dbReference>
<evidence type="ECO:0000256" key="8">
    <source>
        <dbReference type="ARBA" id="ARBA00022989"/>
    </source>
</evidence>
<dbReference type="Gene3D" id="3.30.2010.10">
    <property type="entry name" value="Metalloproteases ('zincins'), catalytic domain"/>
    <property type="match status" value="1"/>
</dbReference>
<keyword evidence="7 11" id="KW-0862">Zinc</keyword>
<feature type="domain" description="Peptidase M48" evidence="13">
    <location>
        <begin position="158"/>
        <end position="239"/>
    </location>
</feature>
<dbReference type="PANTHER" id="PTHR43221:SF1">
    <property type="entry name" value="PROTEASE HTPX"/>
    <property type="match status" value="1"/>
</dbReference>
<dbReference type="STRING" id="1009370.ALO_10919"/>
<evidence type="ECO:0000313" key="15">
    <source>
        <dbReference type="Proteomes" id="UP000003240"/>
    </source>
</evidence>
<comment type="caution">
    <text evidence="14">The sequence shown here is derived from an EMBL/GenBank/DDBJ whole genome shotgun (WGS) entry which is preliminary data.</text>
</comment>
<name>F7NJC8_9FIRM</name>
<dbReference type="Proteomes" id="UP000003240">
    <property type="component" value="Unassembled WGS sequence"/>
</dbReference>
<feature type="transmembrane region" description="Helical" evidence="12">
    <location>
        <begin position="12"/>
        <end position="29"/>
    </location>
</feature>
<evidence type="ECO:0000256" key="10">
    <source>
        <dbReference type="ARBA" id="ARBA00023136"/>
    </source>
</evidence>
<dbReference type="RefSeq" id="WP_004095456.1">
    <property type="nucleotide sequence ID" value="NZ_AFGF01000085.1"/>
</dbReference>
<proteinExistence type="inferred from homology"/>
<evidence type="ECO:0000256" key="1">
    <source>
        <dbReference type="ARBA" id="ARBA00004651"/>
    </source>
</evidence>
<dbReference type="GO" id="GO:0005886">
    <property type="term" value="C:plasma membrane"/>
    <property type="evidence" value="ECO:0007669"/>
    <property type="project" value="UniProtKB-SubCell"/>
</dbReference>
<dbReference type="GO" id="GO:0004222">
    <property type="term" value="F:metalloendopeptidase activity"/>
    <property type="evidence" value="ECO:0007669"/>
    <property type="project" value="InterPro"/>
</dbReference>
<dbReference type="InterPro" id="IPR001915">
    <property type="entry name" value="Peptidase_M48"/>
</dbReference>
<evidence type="ECO:0000256" key="11">
    <source>
        <dbReference type="RuleBase" id="RU003983"/>
    </source>
</evidence>
<evidence type="ECO:0000256" key="9">
    <source>
        <dbReference type="ARBA" id="ARBA00023049"/>
    </source>
</evidence>
<dbReference type="PANTHER" id="PTHR43221">
    <property type="entry name" value="PROTEASE HTPX"/>
    <property type="match status" value="1"/>
</dbReference>
<dbReference type="eggNOG" id="COG0501">
    <property type="taxonomic scope" value="Bacteria"/>
</dbReference>
<keyword evidence="9 11" id="KW-0482">Metalloprotease</keyword>
<keyword evidence="4 12" id="KW-0812">Transmembrane</keyword>
<evidence type="ECO:0000256" key="2">
    <source>
        <dbReference type="ARBA" id="ARBA00022475"/>
    </source>
</evidence>
<comment type="subcellular location">
    <subcellularLocation>
        <location evidence="1">Cell membrane</location>
        <topology evidence="1">Multi-pass membrane protein</topology>
    </subcellularLocation>
</comment>
<evidence type="ECO:0000256" key="5">
    <source>
        <dbReference type="ARBA" id="ARBA00022723"/>
    </source>
</evidence>
<keyword evidence="15" id="KW-1185">Reference proteome</keyword>
<dbReference type="OrthoDB" id="9810445at2"/>
<dbReference type="GO" id="GO:0006508">
    <property type="term" value="P:proteolysis"/>
    <property type="evidence" value="ECO:0007669"/>
    <property type="project" value="UniProtKB-KW"/>
</dbReference>
<evidence type="ECO:0000313" key="14">
    <source>
        <dbReference type="EMBL" id="EGO63876.1"/>
    </source>
</evidence>
<dbReference type="CDD" id="cd07325">
    <property type="entry name" value="M48_Ste24p_like"/>
    <property type="match status" value="1"/>
</dbReference>
<evidence type="ECO:0000256" key="4">
    <source>
        <dbReference type="ARBA" id="ARBA00022692"/>
    </source>
</evidence>
<evidence type="ECO:0000256" key="6">
    <source>
        <dbReference type="ARBA" id="ARBA00022801"/>
    </source>
</evidence>
<dbReference type="AlphaFoldDB" id="F7NJC8"/>
<evidence type="ECO:0000256" key="12">
    <source>
        <dbReference type="SAM" id="Phobius"/>
    </source>
</evidence>
<protein>
    <submittedName>
        <fullName evidence="14">Peptidase M48</fullName>
    </submittedName>
</protein>
<reference evidence="14 15" key="1">
    <citation type="journal article" date="2011" name="EMBO J.">
        <title>Structural diversity of bacterial flagellar motors.</title>
        <authorList>
            <person name="Chen S."/>
            <person name="Beeby M."/>
            <person name="Murphy G.E."/>
            <person name="Leadbetter J.R."/>
            <person name="Hendrixson D.R."/>
            <person name="Briegel A."/>
            <person name="Li Z."/>
            <person name="Shi J."/>
            <person name="Tocheva E.I."/>
            <person name="Muller A."/>
            <person name="Dobro M.J."/>
            <person name="Jensen G.J."/>
        </authorList>
    </citation>
    <scope>NUCLEOTIDE SEQUENCE [LARGE SCALE GENOMIC DNA]</scope>
    <source>
        <strain evidence="14 15">DSM 6540</strain>
    </source>
</reference>
<comment type="cofactor">
    <cofactor evidence="11">
        <name>Zn(2+)</name>
        <dbReference type="ChEBI" id="CHEBI:29105"/>
    </cofactor>
    <text evidence="11">Binds 1 zinc ion per subunit.</text>
</comment>
<comment type="similarity">
    <text evidence="11">Belongs to the peptidase M48 family.</text>
</comment>
<keyword evidence="6 11" id="KW-0378">Hydrolase</keyword>
<sequence>MNKPLPHPQEKAFFIVCLIFSIMTYLALILSIVGIIYILFLALMVWIATGVFLGEVRTNSVKVSESQFPEVYHLATDLAAKMNLAVPDIYVMQAGGTLNAMATRFLGRNFVIIFSDVLELAYEEGEDALAFIVAHELAHIKQKHLSRRWLVYPGLLIPFLGPAYSRSCEYTCDSFGAYYVPDGAVNGLLILAAGKKIYNKVNVNAFLRQADTERGLFVWLATIISTHPPLTKRLKAITDVSAHYARTATPTAYGHTNA</sequence>
<dbReference type="Pfam" id="PF01435">
    <property type="entry name" value="Peptidase_M48"/>
    <property type="match status" value="2"/>
</dbReference>
<keyword evidence="10 12" id="KW-0472">Membrane</keyword>
<organism evidence="14 15">
    <name type="scientific">Acetonema longum DSM 6540</name>
    <dbReference type="NCBI Taxonomy" id="1009370"/>
    <lineage>
        <taxon>Bacteria</taxon>
        <taxon>Bacillati</taxon>
        <taxon>Bacillota</taxon>
        <taxon>Negativicutes</taxon>
        <taxon>Acetonemataceae</taxon>
        <taxon>Acetonema</taxon>
    </lineage>
</organism>
<gene>
    <name evidence="14" type="ORF">ALO_10919</name>
</gene>
<keyword evidence="2" id="KW-1003">Cell membrane</keyword>
<evidence type="ECO:0000256" key="3">
    <source>
        <dbReference type="ARBA" id="ARBA00022670"/>
    </source>
</evidence>
<accession>F7NJC8</accession>
<keyword evidence="5" id="KW-0479">Metal-binding</keyword>
<dbReference type="EMBL" id="AFGF01000085">
    <property type="protein sequence ID" value="EGO63876.1"/>
    <property type="molecule type" value="Genomic_DNA"/>
</dbReference>
<feature type="domain" description="Peptidase M48" evidence="13">
    <location>
        <begin position="67"/>
        <end position="155"/>
    </location>
</feature>
<dbReference type="InterPro" id="IPR050083">
    <property type="entry name" value="HtpX_protease"/>
</dbReference>
<evidence type="ECO:0000256" key="7">
    <source>
        <dbReference type="ARBA" id="ARBA00022833"/>
    </source>
</evidence>